<comment type="caution">
    <text evidence="5">The sequence shown here is derived from an EMBL/GenBank/DDBJ whole genome shotgun (WGS) entry which is preliminary data.</text>
</comment>
<dbReference type="SUPFAM" id="SSF51338">
    <property type="entry name" value="Composite domain of metallo-dependent hydrolases"/>
    <property type="match status" value="1"/>
</dbReference>
<reference evidence="5 6" key="1">
    <citation type="submission" date="2014-07" db="EMBL/GenBank/DDBJ databases">
        <title>Comparative analysis of Nitrosococcus oceani genome inventories of strains from Pacific and Atlantic gyres.</title>
        <authorList>
            <person name="Lim C.K."/>
            <person name="Wang L."/>
            <person name="Sayavedra-Soto L.A."/>
            <person name="Klotz M.G."/>
        </authorList>
    </citation>
    <scope>NUCLEOTIDE SEQUENCE [LARGE SCALE GENOMIC DNA]</scope>
    <source>
        <strain evidence="5 6">C-27</strain>
    </source>
</reference>
<keyword evidence="5" id="KW-0378">Hydrolase</keyword>
<evidence type="ECO:0000259" key="4">
    <source>
        <dbReference type="Pfam" id="PF12890"/>
    </source>
</evidence>
<dbReference type="PANTHER" id="PTHR43668">
    <property type="entry name" value="ALLANTOINASE"/>
    <property type="match status" value="1"/>
</dbReference>
<dbReference type="GO" id="GO:0006145">
    <property type="term" value="P:purine nucleobase catabolic process"/>
    <property type="evidence" value="ECO:0007669"/>
    <property type="project" value="TreeGrafter"/>
</dbReference>
<dbReference type="GO" id="GO:0004151">
    <property type="term" value="F:dihydroorotase activity"/>
    <property type="evidence" value="ECO:0007669"/>
    <property type="project" value="UniProtKB-EC"/>
</dbReference>
<dbReference type="EC" id="3.5.2.3" evidence="5"/>
<dbReference type="Pfam" id="PF07969">
    <property type="entry name" value="Amidohydro_3"/>
    <property type="match status" value="1"/>
</dbReference>
<dbReference type="AlphaFoldDB" id="A0A0E2Z4S8"/>
<name>A0A0E2Z4S8_9GAMM</name>
<dbReference type="GO" id="GO:0046872">
    <property type="term" value="F:metal ion binding"/>
    <property type="evidence" value="ECO:0007669"/>
    <property type="project" value="InterPro"/>
</dbReference>
<dbReference type="InterPro" id="IPR050138">
    <property type="entry name" value="DHOase/Allantoinase_Hydrolase"/>
</dbReference>
<evidence type="ECO:0000313" key="6">
    <source>
        <dbReference type="Proteomes" id="UP000028839"/>
    </source>
</evidence>
<dbReference type="InterPro" id="IPR013108">
    <property type="entry name" value="Amidohydro_3"/>
</dbReference>
<evidence type="ECO:0000313" key="5">
    <source>
        <dbReference type="EMBL" id="KFI20673.1"/>
    </source>
</evidence>
<feature type="domain" description="Amidohydrolase 3" evidence="3">
    <location>
        <begin position="339"/>
        <end position="422"/>
    </location>
</feature>
<dbReference type="HOGENOM" id="CLU_015572_1_0_6"/>
<protein>
    <submittedName>
        <fullName evidence="5">Dihydroorotase</fullName>
        <ecNumber evidence="5">3.5.2.3</ecNumber>
    </submittedName>
</protein>
<keyword evidence="2" id="KW-0665">Pyrimidine biosynthesis</keyword>
<evidence type="ECO:0000256" key="2">
    <source>
        <dbReference type="ARBA" id="ARBA00022975"/>
    </source>
</evidence>
<dbReference type="GO" id="GO:0006221">
    <property type="term" value="P:pyrimidine nucleotide biosynthetic process"/>
    <property type="evidence" value="ECO:0007669"/>
    <property type="project" value="UniProtKB-KW"/>
</dbReference>
<dbReference type="Pfam" id="PF12890">
    <property type="entry name" value="DHOase"/>
    <property type="match status" value="1"/>
</dbReference>
<dbReference type="EMBL" id="JPGN01000011">
    <property type="protein sequence ID" value="KFI20673.1"/>
    <property type="molecule type" value="Genomic_DNA"/>
</dbReference>
<feature type="domain" description="Dihydroorotase catalytic" evidence="4">
    <location>
        <begin position="51"/>
        <end position="236"/>
    </location>
</feature>
<dbReference type="InterPro" id="IPR004722">
    <property type="entry name" value="DHOase"/>
</dbReference>
<dbReference type="InterPro" id="IPR011059">
    <property type="entry name" value="Metal-dep_hydrolase_composite"/>
</dbReference>
<dbReference type="NCBIfam" id="TIGR00857">
    <property type="entry name" value="pyrC_multi"/>
    <property type="match status" value="1"/>
</dbReference>
<dbReference type="OrthoDB" id="5687299at2"/>
<evidence type="ECO:0000256" key="1">
    <source>
        <dbReference type="ARBA" id="ARBA00022833"/>
    </source>
</evidence>
<proteinExistence type="predicted"/>
<dbReference type="PANTHER" id="PTHR43668:SF2">
    <property type="entry name" value="ALLANTOINASE"/>
    <property type="match status" value="1"/>
</dbReference>
<evidence type="ECO:0000259" key="3">
    <source>
        <dbReference type="Pfam" id="PF07969"/>
    </source>
</evidence>
<dbReference type="NCBIfam" id="NF005791">
    <property type="entry name" value="PRK07627.1"/>
    <property type="match status" value="1"/>
</dbReference>
<gene>
    <name evidence="5" type="ORF">IB75_01855</name>
</gene>
<dbReference type="Proteomes" id="UP000028839">
    <property type="component" value="Unassembled WGS sequence"/>
</dbReference>
<dbReference type="Gene3D" id="2.30.40.10">
    <property type="entry name" value="Urease, subunit C, domain 1"/>
    <property type="match status" value="1"/>
</dbReference>
<dbReference type="SUPFAM" id="SSF51556">
    <property type="entry name" value="Metallo-dependent hydrolases"/>
    <property type="match status" value="1"/>
</dbReference>
<dbReference type="Gene3D" id="3.20.20.140">
    <property type="entry name" value="Metal-dependent hydrolases"/>
    <property type="match status" value="1"/>
</dbReference>
<dbReference type="GO" id="GO:0004038">
    <property type="term" value="F:allantoinase activity"/>
    <property type="evidence" value="ECO:0007669"/>
    <property type="project" value="TreeGrafter"/>
</dbReference>
<dbReference type="GO" id="GO:0005737">
    <property type="term" value="C:cytoplasm"/>
    <property type="evidence" value="ECO:0007669"/>
    <property type="project" value="TreeGrafter"/>
</dbReference>
<organism evidence="5 6">
    <name type="scientific">Nitrosococcus oceani C-27</name>
    <dbReference type="NCBI Taxonomy" id="314279"/>
    <lineage>
        <taxon>Bacteria</taxon>
        <taxon>Pseudomonadati</taxon>
        <taxon>Pseudomonadota</taxon>
        <taxon>Gammaproteobacteria</taxon>
        <taxon>Chromatiales</taxon>
        <taxon>Chromatiaceae</taxon>
        <taxon>Nitrosococcus</taxon>
    </lineage>
</organism>
<dbReference type="InterPro" id="IPR024403">
    <property type="entry name" value="DHOase_cat"/>
</dbReference>
<accession>A0A0E2Z4S8</accession>
<keyword evidence="1" id="KW-0862">Zinc</keyword>
<sequence>MRTTIRGGHLIDPYNKIDGLQDLYLAEGRVVAIGSAPEGFRAEQEIDAQDQIVCPGLIDLQARLREPGQEQKGTIATETLAAAKGGITTLCCPPDTLAIIDTPAVVDLIAHREAQYQRTRILPLGALTQGLQGLQLAEMGILREAGCVGVSNGLMPIANSQVMRQAMEYAATLGITLFLYSRDPWLGIEGCCHEGIVSARLGLAGIPETAETVSLARDLLLIEQTGVQAHFCHLSSARAVRMVREAQTEGLPISADVTAYHLHLTEHDIGEFDSQCHVIPPLRSLRDRDALHEGLRDGTFSAICSDHQPHEFDAKLGAFPITEPGISGLETLLPLSLRLTQDDTLTLAEVIAYLTCQPAQVLGIEGGHLAPGQRADICIFDPHCHWTFKPEEMASQGRNTPFGGWEFQGRVTYTLLEGRVVFAAADETP</sequence>
<dbReference type="InterPro" id="IPR032466">
    <property type="entry name" value="Metal_Hydrolase"/>
</dbReference>
<dbReference type="CDD" id="cd01317">
    <property type="entry name" value="DHOase_IIa"/>
    <property type="match status" value="1"/>
</dbReference>